<keyword evidence="2" id="KW-1185">Reference proteome</keyword>
<dbReference type="AlphaFoldDB" id="A0AA40FIF3"/>
<gene>
    <name evidence="1" type="ORF">K0M31_013257</name>
</gene>
<reference evidence="1" key="1">
    <citation type="submission" date="2021-10" db="EMBL/GenBank/DDBJ databases">
        <title>Melipona bicolor Genome sequencing and assembly.</title>
        <authorList>
            <person name="Araujo N.S."/>
            <person name="Arias M.C."/>
        </authorList>
    </citation>
    <scope>NUCLEOTIDE SEQUENCE</scope>
    <source>
        <strain evidence="1">USP_2M_L1-L4_2017</strain>
        <tissue evidence="1">Whole body</tissue>
    </source>
</reference>
<accession>A0AA40FIF3</accession>
<proteinExistence type="predicted"/>
<protein>
    <submittedName>
        <fullName evidence="1">Uncharacterized protein</fullName>
    </submittedName>
</protein>
<dbReference type="EMBL" id="JAHYIQ010000036">
    <property type="protein sequence ID" value="KAK1119428.1"/>
    <property type="molecule type" value="Genomic_DNA"/>
</dbReference>
<evidence type="ECO:0000313" key="1">
    <source>
        <dbReference type="EMBL" id="KAK1119428.1"/>
    </source>
</evidence>
<dbReference type="Proteomes" id="UP001177670">
    <property type="component" value="Unassembled WGS sequence"/>
</dbReference>
<evidence type="ECO:0000313" key="2">
    <source>
        <dbReference type="Proteomes" id="UP001177670"/>
    </source>
</evidence>
<sequence length="102" mass="11079">MALVETRNVAARCCYHALILTGHVIDLDGLCLSVIPVSVRASGSKNRGAPSSCTVVRPTRFSPPYFPRYASTRKPESFPDVSSFARSIEPPLILGFIVSSRL</sequence>
<name>A0AA40FIF3_9HYME</name>
<organism evidence="1 2">
    <name type="scientific">Melipona bicolor</name>
    <dbReference type="NCBI Taxonomy" id="60889"/>
    <lineage>
        <taxon>Eukaryota</taxon>
        <taxon>Metazoa</taxon>
        <taxon>Ecdysozoa</taxon>
        <taxon>Arthropoda</taxon>
        <taxon>Hexapoda</taxon>
        <taxon>Insecta</taxon>
        <taxon>Pterygota</taxon>
        <taxon>Neoptera</taxon>
        <taxon>Endopterygota</taxon>
        <taxon>Hymenoptera</taxon>
        <taxon>Apocrita</taxon>
        <taxon>Aculeata</taxon>
        <taxon>Apoidea</taxon>
        <taxon>Anthophila</taxon>
        <taxon>Apidae</taxon>
        <taxon>Melipona</taxon>
    </lineage>
</organism>
<comment type="caution">
    <text evidence="1">The sequence shown here is derived from an EMBL/GenBank/DDBJ whole genome shotgun (WGS) entry which is preliminary data.</text>
</comment>